<keyword evidence="9" id="KW-1185">Reference proteome</keyword>
<feature type="domain" description="Solute-binding protein family 3/N-terminal" evidence="7">
    <location>
        <begin position="67"/>
        <end position="292"/>
    </location>
</feature>
<evidence type="ECO:0000256" key="1">
    <source>
        <dbReference type="ARBA" id="ARBA00004196"/>
    </source>
</evidence>
<dbReference type="Gene3D" id="3.40.190.10">
    <property type="entry name" value="Periplasmic binding protein-like II"/>
    <property type="match status" value="2"/>
</dbReference>
<sequence>MKKILALALAAVMVLTFAACSGTDQPANDAPASTAPSEDAAPADDATPADEEVDEDGSWTRIKESGKFKVGTEGNWVPFVYNDIEDNDKLKGFEVEVAEQVAAKLGLEPEFNVAKSFDGVLAGLDAGRYDICFVGLNKTYLEGFDKLGQTIPYGRLNTVLVTAQDSDITKWEDLEGRLSGNALTGGYGKIAKKYGATLTDCNLDQAMEMLVTHRIDCSVNSEIAIRRYMDAKPDMAVKINQYYEPEDPTELDTIAAVRVADQSFLNHVNGALQELLDEGVIYELAVKYFGNEVADAVPFYAEHVQK</sequence>
<dbReference type="PANTHER" id="PTHR35936">
    <property type="entry name" value="MEMBRANE-BOUND LYTIC MUREIN TRANSGLYCOSYLASE F"/>
    <property type="match status" value="1"/>
</dbReference>
<proteinExistence type="inferred from homology"/>
<dbReference type="SMART" id="SM00062">
    <property type="entry name" value="PBPb"/>
    <property type="match status" value="1"/>
</dbReference>
<feature type="chain" id="PRO_5039059048" evidence="6">
    <location>
        <begin position="19"/>
        <end position="306"/>
    </location>
</feature>
<evidence type="ECO:0000313" key="8">
    <source>
        <dbReference type="EMBL" id="MBC8584642.1"/>
    </source>
</evidence>
<dbReference type="PROSITE" id="PS01039">
    <property type="entry name" value="SBP_BACTERIAL_3"/>
    <property type="match status" value="1"/>
</dbReference>
<evidence type="ECO:0000313" key="9">
    <source>
        <dbReference type="Proteomes" id="UP000623678"/>
    </source>
</evidence>
<comment type="caution">
    <text evidence="8">The sequence shown here is derived from an EMBL/GenBank/DDBJ whole genome shotgun (WGS) entry which is preliminary data.</text>
</comment>
<accession>A0A926ENS6</accession>
<feature type="compositionally biased region" description="Low complexity" evidence="5">
    <location>
        <begin position="29"/>
        <end position="46"/>
    </location>
</feature>
<name>A0A926ENS6_9FIRM</name>
<dbReference type="AlphaFoldDB" id="A0A926ENS6"/>
<keyword evidence="3 6" id="KW-0732">Signal</keyword>
<dbReference type="RefSeq" id="WP_262394465.1">
    <property type="nucleotide sequence ID" value="NZ_JACRTD010000002.1"/>
</dbReference>
<feature type="signal peptide" evidence="6">
    <location>
        <begin position="1"/>
        <end position="18"/>
    </location>
</feature>
<reference evidence="8" key="1">
    <citation type="submission" date="2020-08" db="EMBL/GenBank/DDBJ databases">
        <title>Genome public.</title>
        <authorList>
            <person name="Liu C."/>
            <person name="Sun Q."/>
        </authorList>
    </citation>
    <scope>NUCLEOTIDE SEQUENCE</scope>
    <source>
        <strain evidence="8">NSJ-64</strain>
    </source>
</reference>
<gene>
    <name evidence="8" type="ORF">H8705_03520</name>
</gene>
<protein>
    <submittedName>
        <fullName evidence="8">Transporter substrate-binding domain-containing protein</fullName>
    </submittedName>
</protein>
<feature type="compositionally biased region" description="Acidic residues" evidence="5">
    <location>
        <begin position="47"/>
        <end position="57"/>
    </location>
</feature>
<dbReference type="EMBL" id="JACRTD010000002">
    <property type="protein sequence ID" value="MBC8584642.1"/>
    <property type="molecule type" value="Genomic_DNA"/>
</dbReference>
<organism evidence="8 9">
    <name type="scientific">Youxingia wuxianensis</name>
    <dbReference type="NCBI Taxonomy" id="2763678"/>
    <lineage>
        <taxon>Bacteria</taxon>
        <taxon>Bacillati</taxon>
        <taxon>Bacillota</taxon>
        <taxon>Clostridia</taxon>
        <taxon>Eubacteriales</taxon>
        <taxon>Oscillospiraceae</taxon>
        <taxon>Youxingia</taxon>
    </lineage>
</organism>
<dbReference type="InterPro" id="IPR018313">
    <property type="entry name" value="SBP_3_CS"/>
</dbReference>
<comment type="similarity">
    <text evidence="2 4">Belongs to the bacterial solute-binding protein 3 family.</text>
</comment>
<evidence type="ECO:0000256" key="5">
    <source>
        <dbReference type="SAM" id="MobiDB-lite"/>
    </source>
</evidence>
<dbReference type="GO" id="GO:0030313">
    <property type="term" value="C:cell envelope"/>
    <property type="evidence" value="ECO:0007669"/>
    <property type="project" value="UniProtKB-SubCell"/>
</dbReference>
<dbReference type="PROSITE" id="PS51257">
    <property type="entry name" value="PROKAR_LIPOPROTEIN"/>
    <property type="match status" value="1"/>
</dbReference>
<dbReference type="PANTHER" id="PTHR35936:SF19">
    <property type="entry name" value="AMINO-ACID-BINDING PROTEIN YXEM-RELATED"/>
    <property type="match status" value="1"/>
</dbReference>
<evidence type="ECO:0000256" key="3">
    <source>
        <dbReference type="ARBA" id="ARBA00022729"/>
    </source>
</evidence>
<feature type="region of interest" description="Disordered" evidence="5">
    <location>
        <begin position="25"/>
        <end position="58"/>
    </location>
</feature>
<dbReference type="SUPFAM" id="SSF53850">
    <property type="entry name" value="Periplasmic binding protein-like II"/>
    <property type="match status" value="1"/>
</dbReference>
<dbReference type="Proteomes" id="UP000623678">
    <property type="component" value="Unassembled WGS sequence"/>
</dbReference>
<evidence type="ECO:0000259" key="7">
    <source>
        <dbReference type="SMART" id="SM00062"/>
    </source>
</evidence>
<dbReference type="Pfam" id="PF00497">
    <property type="entry name" value="SBP_bac_3"/>
    <property type="match status" value="1"/>
</dbReference>
<evidence type="ECO:0000256" key="2">
    <source>
        <dbReference type="ARBA" id="ARBA00010333"/>
    </source>
</evidence>
<evidence type="ECO:0000256" key="6">
    <source>
        <dbReference type="SAM" id="SignalP"/>
    </source>
</evidence>
<evidence type="ECO:0000256" key="4">
    <source>
        <dbReference type="RuleBase" id="RU003744"/>
    </source>
</evidence>
<comment type="subcellular location">
    <subcellularLocation>
        <location evidence="1">Cell envelope</location>
    </subcellularLocation>
</comment>
<dbReference type="InterPro" id="IPR001638">
    <property type="entry name" value="Solute-binding_3/MltF_N"/>
</dbReference>